<dbReference type="PANTHER" id="PTHR10954:SF18">
    <property type="entry name" value="RIBONUCLEASE HII"/>
    <property type="match status" value="1"/>
</dbReference>
<organism evidence="18 19">
    <name type="scientific">Salinibacillus kushneri</name>
    <dbReference type="NCBI Taxonomy" id="237682"/>
    <lineage>
        <taxon>Bacteria</taxon>
        <taxon>Bacillati</taxon>
        <taxon>Bacillota</taxon>
        <taxon>Bacilli</taxon>
        <taxon>Bacillales</taxon>
        <taxon>Bacillaceae</taxon>
        <taxon>Salinibacillus</taxon>
    </lineage>
</organism>
<dbReference type="InterPro" id="IPR001352">
    <property type="entry name" value="RNase_HII/HIII"/>
</dbReference>
<comment type="subcellular location">
    <subcellularLocation>
        <location evidence="4 14">Cytoplasm</location>
    </subcellularLocation>
</comment>
<dbReference type="EMBL" id="FOHJ01000009">
    <property type="protein sequence ID" value="SET83427.1"/>
    <property type="molecule type" value="Genomic_DNA"/>
</dbReference>
<dbReference type="FunFam" id="3.30.420.10:FF:000006">
    <property type="entry name" value="Ribonuclease HII"/>
    <property type="match status" value="1"/>
</dbReference>
<evidence type="ECO:0000256" key="12">
    <source>
        <dbReference type="ARBA" id="ARBA00022801"/>
    </source>
</evidence>
<dbReference type="PROSITE" id="PS51975">
    <property type="entry name" value="RNASE_H_2"/>
    <property type="match status" value="1"/>
</dbReference>
<evidence type="ECO:0000256" key="2">
    <source>
        <dbReference type="ARBA" id="ARBA00001946"/>
    </source>
</evidence>
<accession>A0A1I0HHT3</accession>
<evidence type="ECO:0000256" key="7">
    <source>
        <dbReference type="ARBA" id="ARBA00019179"/>
    </source>
</evidence>
<dbReference type="RefSeq" id="WP_093136319.1">
    <property type="nucleotide sequence ID" value="NZ_FOHJ01000009.1"/>
</dbReference>
<keyword evidence="8 14" id="KW-0963">Cytoplasm</keyword>
<dbReference type="GO" id="GO:0006298">
    <property type="term" value="P:mismatch repair"/>
    <property type="evidence" value="ECO:0007669"/>
    <property type="project" value="TreeGrafter"/>
</dbReference>
<evidence type="ECO:0000256" key="8">
    <source>
        <dbReference type="ARBA" id="ARBA00022490"/>
    </source>
</evidence>
<dbReference type="InterPro" id="IPR036397">
    <property type="entry name" value="RNaseH_sf"/>
</dbReference>
<evidence type="ECO:0000313" key="18">
    <source>
        <dbReference type="EMBL" id="SET83427.1"/>
    </source>
</evidence>
<gene>
    <name evidence="14" type="primary">rnhB</name>
    <name evidence="18" type="ORF">SAMN05421676_10913</name>
</gene>
<comment type="cofactor">
    <cofactor evidence="14 15">
        <name>Mn(2+)</name>
        <dbReference type="ChEBI" id="CHEBI:29035"/>
    </cofactor>
    <cofactor evidence="14 15">
        <name>Mg(2+)</name>
        <dbReference type="ChEBI" id="CHEBI:18420"/>
    </cofactor>
    <text evidence="14 15">Manganese or magnesium. Binds 1 divalent metal ion per monomer in the absence of substrate. May bind a second metal ion after substrate binding.</text>
</comment>
<dbReference type="PANTHER" id="PTHR10954">
    <property type="entry name" value="RIBONUCLEASE H2 SUBUNIT A"/>
    <property type="match status" value="1"/>
</dbReference>
<dbReference type="SUPFAM" id="SSF53098">
    <property type="entry name" value="Ribonuclease H-like"/>
    <property type="match status" value="1"/>
</dbReference>
<keyword evidence="11 14" id="KW-0255">Endonuclease</keyword>
<keyword evidence="12 14" id="KW-0378">Hydrolase</keyword>
<dbReference type="OrthoDB" id="9803420at2"/>
<dbReference type="NCBIfam" id="NF000595">
    <property type="entry name" value="PRK00015.1-3"/>
    <property type="match status" value="1"/>
</dbReference>
<evidence type="ECO:0000256" key="11">
    <source>
        <dbReference type="ARBA" id="ARBA00022759"/>
    </source>
</evidence>
<feature type="domain" description="RNase H type-2" evidence="17">
    <location>
        <begin position="72"/>
        <end position="258"/>
    </location>
</feature>
<feature type="binding site" evidence="14 15">
    <location>
        <position position="170"/>
    </location>
    <ligand>
        <name>a divalent metal cation</name>
        <dbReference type="ChEBI" id="CHEBI:60240"/>
    </ligand>
</feature>
<evidence type="ECO:0000256" key="6">
    <source>
        <dbReference type="ARBA" id="ARBA00012180"/>
    </source>
</evidence>
<evidence type="ECO:0000256" key="13">
    <source>
        <dbReference type="ARBA" id="ARBA00023211"/>
    </source>
</evidence>
<evidence type="ECO:0000256" key="9">
    <source>
        <dbReference type="ARBA" id="ARBA00022722"/>
    </source>
</evidence>
<comment type="catalytic activity">
    <reaction evidence="1 14 15 16">
        <text>Endonucleolytic cleavage to 5'-phosphomonoester.</text>
        <dbReference type="EC" id="3.1.26.4"/>
    </reaction>
</comment>
<dbReference type="EC" id="3.1.26.4" evidence="6 14"/>
<dbReference type="InterPro" id="IPR012337">
    <property type="entry name" value="RNaseH-like_sf"/>
</dbReference>
<name>A0A1I0HHT3_9BACI</name>
<keyword evidence="19" id="KW-1185">Reference proteome</keyword>
<feature type="binding site" evidence="14 15">
    <location>
        <position position="78"/>
    </location>
    <ligand>
        <name>a divalent metal cation</name>
        <dbReference type="ChEBI" id="CHEBI:60240"/>
    </ligand>
</feature>
<evidence type="ECO:0000256" key="15">
    <source>
        <dbReference type="PROSITE-ProRule" id="PRU01319"/>
    </source>
</evidence>
<protein>
    <recommendedName>
        <fullName evidence="7 14">Ribonuclease HII</fullName>
        <shortName evidence="14">RNase HII</shortName>
        <ecNumber evidence="6 14">3.1.26.4</ecNumber>
    </recommendedName>
</protein>
<dbReference type="InterPro" id="IPR024567">
    <property type="entry name" value="RNase_HII/HIII_dom"/>
</dbReference>
<dbReference type="Proteomes" id="UP000199095">
    <property type="component" value="Unassembled WGS sequence"/>
</dbReference>
<keyword evidence="10 14" id="KW-0479">Metal-binding</keyword>
<dbReference type="CDD" id="cd07182">
    <property type="entry name" value="RNase_HII_bacteria_HII_like"/>
    <property type="match status" value="1"/>
</dbReference>
<proteinExistence type="inferred from homology"/>
<dbReference type="GO" id="GO:0043137">
    <property type="term" value="P:DNA replication, removal of RNA primer"/>
    <property type="evidence" value="ECO:0007669"/>
    <property type="project" value="TreeGrafter"/>
</dbReference>
<evidence type="ECO:0000256" key="14">
    <source>
        <dbReference type="HAMAP-Rule" id="MF_00052"/>
    </source>
</evidence>
<evidence type="ECO:0000256" key="5">
    <source>
        <dbReference type="ARBA" id="ARBA00007383"/>
    </source>
</evidence>
<keyword evidence="13 14" id="KW-0464">Manganese</keyword>
<dbReference type="Pfam" id="PF01351">
    <property type="entry name" value="RNase_HII"/>
    <property type="match status" value="1"/>
</dbReference>
<evidence type="ECO:0000256" key="10">
    <source>
        <dbReference type="ARBA" id="ARBA00022723"/>
    </source>
</evidence>
<evidence type="ECO:0000256" key="3">
    <source>
        <dbReference type="ARBA" id="ARBA00004065"/>
    </source>
</evidence>
<dbReference type="STRING" id="237682.SAMN05421676_10913"/>
<dbReference type="HAMAP" id="MF_00052_B">
    <property type="entry name" value="RNase_HII_B"/>
    <property type="match status" value="1"/>
</dbReference>
<comment type="cofactor">
    <cofactor evidence="2">
        <name>Mg(2+)</name>
        <dbReference type="ChEBI" id="CHEBI:18420"/>
    </cofactor>
</comment>
<dbReference type="GO" id="GO:0004523">
    <property type="term" value="F:RNA-DNA hybrid ribonuclease activity"/>
    <property type="evidence" value="ECO:0007669"/>
    <property type="project" value="UniProtKB-UniRule"/>
</dbReference>
<dbReference type="NCBIfam" id="NF000594">
    <property type="entry name" value="PRK00015.1-1"/>
    <property type="match status" value="1"/>
</dbReference>
<evidence type="ECO:0000259" key="17">
    <source>
        <dbReference type="PROSITE" id="PS51975"/>
    </source>
</evidence>
<feature type="binding site" evidence="14 15">
    <location>
        <position position="79"/>
    </location>
    <ligand>
        <name>a divalent metal cation</name>
        <dbReference type="ChEBI" id="CHEBI:60240"/>
    </ligand>
</feature>
<dbReference type="GO" id="GO:0030145">
    <property type="term" value="F:manganese ion binding"/>
    <property type="evidence" value="ECO:0007669"/>
    <property type="project" value="UniProtKB-UniRule"/>
</dbReference>
<evidence type="ECO:0000256" key="16">
    <source>
        <dbReference type="RuleBase" id="RU003515"/>
    </source>
</evidence>
<dbReference type="Gene3D" id="3.30.420.10">
    <property type="entry name" value="Ribonuclease H-like superfamily/Ribonuclease H"/>
    <property type="match status" value="1"/>
</dbReference>
<dbReference type="GO" id="GO:0032299">
    <property type="term" value="C:ribonuclease H2 complex"/>
    <property type="evidence" value="ECO:0007669"/>
    <property type="project" value="TreeGrafter"/>
</dbReference>
<dbReference type="InterPro" id="IPR022898">
    <property type="entry name" value="RNase_HII"/>
</dbReference>
<reference evidence="19" key="1">
    <citation type="submission" date="2016-10" db="EMBL/GenBank/DDBJ databases">
        <authorList>
            <person name="Varghese N."/>
            <person name="Submissions S."/>
        </authorList>
    </citation>
    <scope>NUCLEOTIDE SEQUENCE [LARGE SCALE GENOMIC DNA]</scope>
    <source>
        <strain evidence="19">CGMCC 1.3566</strain>
    </source>
</reference>
<sequence>MTKKETIKEIREKLATDTYSPSEWEAYQKDNRKGVQDLVSKQKKKDKEKQQQKDQFEHMLIWEKNLWNKGYTYIAGIDEAGRGPLAGPVVAGAVIIDESFYIEGLDDSKKLPESTRERFFDEIKEKAVGFGIGIVDSQTIDQINIYQATKLAMKKAVMDIKNDPQYLLIDAVKLPELPVHQESLVKGDQKSVSIAAASVLAKVTRDRMMKDIDREYPSYQFASNMGYGTKVHLEALKQNGPTPFHRRSFTPVKEAMKS</sequence>
<evidence type="ECO:0000313" key="19">
    <source>
        <dbReference type="Proteomes" id="UP000199095"/>
    </source>
</evidence>
<dbReference type="AlphaFoldDB" id="A0A1I0HHT3"/>
<comment type="similarity">
    <text evidence="5 14 16">Belongs to the RNase HII family.</text>
</comment>
<keyword evidence="9 14" id="KW-0540">Nuclease</keyword>
<dbReference type="GO" id="GO:0003723">
    <property type="term" value="F:RNA binding"/>
    <property type="evidence" value="ECO:0007669"/>
    <property type="project" value="UniProtKB-UniRule"/>
</dbReference>
<dbReference type="GO" id="GO:0005737">
    <property type="term" value="C:cytoplasm"/>
    <property type="evidence" value="ECO:0007669"/>
    <property type="project" value="UniProtKB-SubCell"/>
</dbReference>
<evidence type="ECO:0000256" key="1">
    <source>
        <dbReference type="ARBA" id="ARBA00000077"/>
    </source>
</evidence>
<evidence type="ECO:0000256" key="4">
    <source>
        <dbReference type="ARBA" id="ARBA00004496"/>
    </source>
</evidence>
<comment type="function">
    <text evidence="3 14 16">Endonuclease that specifically degrades the RNA of RNA-DNA hybrids.</text>
</comment>